<keyword evidence="1" id="KW-1133">Transmembrane helix</keyword>
<dbReference type="RefSeq" id="WP_307258744.1">
    <property type="nucleotide sequence ID" value="NZ_JAUSUC010000065.1"/>
</dbReference>
<protein>
    <submittedName>
        <fullName evidence="2">Uncharacterized protein with PQ loop repeat</fullName>
    </submittedName>
</protein>
<feature type="transmembrane region" description="Helical" evidence="1">
    <location>
        <begin position="6"/>
        <end position="24"/>
    </location>
</feature>
<dbReference type="EMBL" id="JAUSUC010000065">
    <property type="protein sequence ID" value="MDQ0216673.1"/>
    <property type="molecule type" value="Genomic_DNA"/>
</dbReference>
<accession>A0AAJ1WKJ4</accession>
<dbReference type="AlphaFoldDB" id="A0AAJ1WKJ4"/>
<organism evidence="2 3">
    <name type="scientific">Oikeobacillus pervagus</name>
    <dbReference type="NCBI Taxonomy" id="1325931"/>
    <lineage>
        <taxon>Bacteria</taxon>
        <taxon>Bacillati</taxon>
        <taxon>Bacillota</taxon>
        <taxon>Bacilli</taxon>
        <taxon>Bacillales</taxon>
        <taxon>Bacillaceae</taxon>
        <taxon>Oikeobacillus</taxon>
    </lineage>
</organism>
<gene>
    <name evidence="2" type="ORF">J2S13_003147</name>
</gene>
<reference evidence="2" key="1">
    <citation type="submission" date="2023-07" db="EMBL/GenBank/DDBJ databases">
        <title>Genomic Encyclopedia of Type Strains, Phase IV (KMG-IV): sequencing the most valuable type-strain genomes for metagenomic binning, comparative biology and taxonomic classification.</title>
        <authorList>
            <person name="Goeker M."/>
        </authorList>
    </citation>
    <scope>NUCLEOTIDE SEQUENCE</scope>
    <source>
        <strain evidence="2">DSM 23947</strain>
    </source>
</reference>
<sequence>MVNLIENIYEASIAVLLLCSLFYVRQLRKAKRDRKLSPFEFGMYVITQLAIFLWVGSFLLLRYGV</sequence>
<keyword evidence="1" id="KW-0472">Membrane</keyword>
<keyword evidence="3" id="KW-1185">Reference proteome</keyword>
<name>A0AAJ1WKJ4_9BACI</name>
<evidence type="ECO:0000313" key="2">
    <source>
        <dbReference type="EMBL" id="MDQ0216673.1"/>
    </source>
</evidence>
<proteinExistence type="predicted"/>
<keyword evidence="1" id="KW-0812">Transmembrane</keyword>
<evidence type="ECO:0000256" key="1">
    <source>
        <dbReference type="SAM" id="Phobius"/>
    </source>
</evidence>
<feature type="transmembrane region" description="Helical" evidence="1">
    <location>
        <begin position="44"/>
        <end position="63"/>
    </location>
</feature>
<dbReference type="Proteomes" id="UP001237207">
    <property type="component" value="Unassembled WGS sequence"/>
</dbReference>
<comment type="caution">
    <text evidence="2">The sequence shown here is derived from an EMBL/GenBank/DDBJ whole genome shotgun (WGS) entry which is preliminary data.</text>
</comment>
<evidence type="ECO:0000313" key="3">
    <source>
        <dbReference type="Proteomes" id="UP001237207"/>
    </source>
</evidence>